<dbReference type="Gene3D" id="3.40.50.720">
    <property type="entry name" value="NAD(P)-binding Rossmann-like Domain"/>
    <property type="match status" value="1"/>
</dbReference>
<dbReference type="InterPro" id="IPR057326">
    <property type="entry name" value="KR_dom"/>
</dbReference>
<evidence type="ECO:0000256" key="5">
    <source>
        <dbReference type="ARBA" id="ARBA00023194"/>
    </source>
</evidence>
<keyword evidence="6" id="KW-0511">Multifunctional enzyme</keyword>
<dbReference type="Gene3D" id="3.30.70.3290">
    <property type="match status" value="3"/>
</dbReference>
<dbReference type="PROSITE" id="PS52004">
    <property type="entry name" value="KS3_2"/>
    <property type="match status" value="2"/>
</dbReference>
<evidence type="ECO:0000256" key="1">
    <source>
        <dbReference type="ARBA" id="ARBA00001957"/>
    </source>
</evidence>
<evidence type="ECO:0000256" key="6">
    <source>
        <dbReference type="ARBA" id="ARBA00023268"/>
    </source>
</evidence>
<dbReference type="SMR" id="C5HV18"/>
<accession>C5HV18</accession>
<dbReference type="InterPro" id="IPR013968">
    <property type="entry name" value="PKS_KR"/>
</dbReference>
<evidence type="ECO:0000259" key="8">
    <source>
        <dbReference type="PROSITE" id="PS50075"/>
    </source>
</evidence>
<dbReference type="PROSITE" id="PS00606">
    <property type="entry name" value="KS3_1"/>
    <property type="match status" value="2"/>
</dbReference>
<evidence type="ECO:0000256" key="7">
    <source>
        <dbReference type="ARBA" id="ARBA00023315"/>
    </source>
</evidence>
<dbReference type="SMART" id="SM00822">
    <property type="entry name" value="PKS_KR"/>
    <property type="match status" value="1"/>
</dbReference>
<dbReference type="SUPFAM" id="SSF51735">
    <property type="entry name" value="NAD(P)-binding Rossmann-fold domains"/>
    <property type="match status" value="2"/>
</dbReference>
<name>C5HV18_STRAT</name>
<dbReference type="PANTHER" id="PTHR43775">
    <property type="entry name" value="FATTY ACID SYNTHASE"/>
    <property type="match status" value="1"/>
</dbReference>
<evidence type="ECO:0000256" key="3">
    <source>
        <dbReference type="ARBA" id="ARBA00022553"/>
    </source>
</evidence>
<dbReference type="Pfam" id="PF00698">
    <property type="entry name" value="Acyl_transf_1"/>
    <property type="match status" value="1"/>
</dbReference>
<dbReference type="GO" id="GO:0004315">
    <property type="term" value="F:3-oxoacyl-[acyl-carrier-protein] synthase activity"/>
    <property type="evidence" value="ECO:0007669"/>
    <property type="project" value="InterPro"/>
</dbReference>
<organism evidence="10">
    <name type="scientific">Streptomyces antibioticus</name>
    <dbReference type="NCBI Taxonomy" id="1890"/>
    <lineage>
        <taxon>Bacteria</taxon>
        <taxon>Bacillati</taxon>
        <taxon>Actinomycetota</taxon>
        <taxon>Actinomycetes</taxon>
        <taxon>Kitasatosporales</taxon>
        <taxon>Streptomycetaceae</taxon>
        <taxon>Streptomyces</taxon>
    </lineage>
</organism>
<dbReference type="Gene3D" id="3.40.366.10">
    <property type="entry name" value="Malonyl-Coenzyme A Acyl Carrier Protein, domain 2"/>
    <property type="match status" value="2"/>
</dbReference>
<keyword evidence="2" id="KW-0596">Phosphopantetheine</keyword>
<dbReference type="InterPro" id="IPR016039">
    <property type="entry name" value="Thiolase-like"/>
</dbReference>
<dbReference type="PROSITE" id="PS50075">
    <property type="entry name" value="CARRIER"/>
    <property type="match status" value="1"/>
</dbReference>
<proteinExistence type="predicted"/>
<dbReference type="GO" id="GO:0004312">
    <property type="term" value="F:fatty acid synthase activity"/>
    <property type="evidence" value="ECO:0007669"/>
    <property type="project" value="TreeGrafter"/>
</dbReference>
<dbReference type="InterPro" id="IPR001227">
    <property type="entry name" value="Ac_transferase_dom_sf"/>
</dbReference>
<dbReference type="SMART" id="SM01294">
    <property type="entry name" value="PKS_PP_betabranch"/>
    <property type="match status" value="1"/>
</dbReference>
<feature type="domain" description="Ketosynthase family 3 (KS3)" evidence="9">
    <location>
        <begin position="35"/>
        <end position="468"/>
    </location>
</feature>
<dbReference type="InterPro" id="IPR015083">
    <property type="entry name" value="NorB/c/GfsB-D-like_docking"/>
</dbReference>
<dbReference type="SUPFAM" id="SSF47336">
    <property type="entry name" value="ACP-like"/>
    <property type="match status" value="1"/>
</dbReference>
<dbReference type="Gene3D" id="6.10.140.1830">
    <property type="match status" value="1"/>
</dbReference>
<dbReference type="NCBIfam" id="NF045894">
    <property type="entry name" value="PKS_plus_SDR"/>
    <property type="match status" value="1"/>
</dbReference>
<evidence type="ECO:0000256" key="2">
    <source>
        <dbReference type="ARBA" id="ARBA00022450"/>
    </source>
</evidence>
<reference evidence="10" key="1">
    <citation type="journal article" date="2009" name="ChemBioChem">
        <title>Analysis of the indanomycin biosynthetic gene cluster from Streptomyces antibioticus NRRL 8167.</title>
        <authorList>
            <person name="Kelly W.L."/>
            <person name="Li C."/>
            <person name="Roege K.E."/>
        </authorList>
    </citation>
    <scope>NUCLEOTIDE SEQUENCE</scope>
    <source>
        <strain evidence="10">NRRL8167</strain>
    </source>
</reference>
<dbReference type="Pfam" id="PF16197">
    <property type="entry name" value="KAsynt_C_assoc"/>
    <property type="match status" value="2"/>
</dbReference>
<keyword evidence="4" id="KW-0808">Transferase</keyword>
<dbReference type="SMART" id="SM00823">
    <property type="entry name" value="PKS_PP"/>
    <property type="match status" value="1"/>
</dbReference>
<dbReference type="PANTHER" id="PTHR43775:SF51">
    <property type="entry name" value="INACTIVE PHENOLPHTHIOCEROL SYNTHESIS POLYKETIDE SYNTHASE TYPE I PKS1-RELATED"/>
    <property type="match status" value="1"/>
</dbReference>
<comment type="cofactor">
    <cofactor evidence="1">
        <name>pantetheine 4'-phosphate</name>
        <dbReference type="ChEBI" id="CHEBI:47942"/>
    </cofactor>
</comment>
<dbReference type="Pfam" id="PF00550">
    <property type="entry name" value="PP-binding"/>
    <property type="match status" value="1"/>
</dbReference>
<sequence>MSSASSEKIVEALRASLTENERLRRLNQELAAAAHEPVAIVSMACRFPGGVESPEDFWDLISEGRDAVSGLPDNRGWDLDALYDPDPEAQGKTYVREGAFLYDAAEFDAELFGISPREALAMDPQQRLLMETSWEVLERAGIRPDSLRGKPVGVFTGGITSDYVTRHYASGTAPQLPSGVESHFMTGSAGSVFSGRIAYTYGFEGPAVTVDTACSSSLVALHMAAQSLRQGECSLAFAGGVAVLPNPGTFVGFSRQRALSPDGRCKAFSADADGTGWGEGAGLVLLEKLSDARRNGHPVLAILRGSAVNQDGASNGLTAPNGPSQQRVIRAALANARLSPDDVDVVEAHGTGTPLGDPIEAQALQATYGRSRSAERPLWLGSVKSNVAHAQAAAGVASVIKVVMALRHRLLPKTLHADERSPHIDWHSGAVELLTEAREWSRTEGRARRAGVSSFGISGTNAHVIIEEAPEPTVETTAAPAAEPAAERSPVEVVPWVTSARSAAGLVAQADRLARFVGVRPELDPVDVGWSLVGSRSVLEHRAVVLGRGRDELVAGLASLASGVSAPGVVCGVGRGGVRPVLVFPGQGSQWVGMAVGLLESSPVFAERLGECEAALAPFVEWSLRDVLGGGVGSVGLLERVDVVQPVLFAVMVSLAELWRSVGVVPAAVVGHSQGEIAAACVAGGLSLGDAARVVALRSRALRRLSGLGGMVSVAAGRERTEDLLAGWVGRVGVAAVNGPGSTVVSGDADALDELVVVCEGLGVRARRVAVDYASHSAHVDLIREELGELLAPVVPVSSGVPFFSTVTGDWLDTARLDAGYWFENLRRPVRFGEATRALLDEGFSVFIESSAHPVLATGISETVDAGDVPGAVVGSLRRGEGGMGRFLTSVAEAFVRGVEVDWASVLPGGRRVDLPTYAFQRKHYWLESTAAEQNDPNALPADAADTRFWEAVESENLDELARTLDTAEARPALETLVPALASWRRQRREHSVVDSWRYRVGWRPAQISPRSDTTPTGTWLVIAPAAHQEHPWVTAATESLRDGGAEVRTVVLDPTALQRDSLAQELGTDGAQIDGVLSLLALDETPLPRHPGVPAGLGATLTLLQALGDAGIEAPLWCATQGAVSVSGVDHLTRPLQAQVWGLGRVAGLEHPDRWGGLVDLPETVDARSAGRLRALLAEPGDEDQLALRPSGAFVRRLTRAPLEDTPPVREWRPDGTTLITGGTGGLGGHVARWLAAQGAGHLVLTSRRGPDADGAAELREELQGMGSRVSIVACDASDRNALGALLRRLRDEGTPVRAVVHTAGVAGRFTTLADADLADLAETLGAKAGGAAALDELLAGEGEPDAFVLFSSNAGVWGGAGQGPYAAANAYLDALAEQRRARGAAATSVAWGMWSGQGLVAGQPGVEEALRRLGLKAMDPDLAITALHQALDRDETTLSVTDMDWDRFVSVFTAARPRPLLDELPEAARILRAAEAGHEANSESRSALAEQLAGLAPAEQHRLLVEMVRAQAATVLGHDSGDAVDQDRQFQELGFNSVSAVELRNRLNEATGLRLPASLVFDHPTPAALARRIRAEVLGEAQEPAAAGLGGPAGGAAVGDDAVAIVGMSCRLPGGVESPDDLWRVVVEGRDVISELPTDRAWEAVERLRELGMDMPGGRWLRAGGFIDSAAEFDPDFFGVSTAEALAMDPQQRLLLEMSWEAIERAGIDPHTLRGSSTGVYVGTFFQPYWAGSNRIAEDVKPFLGTGVTPTFASGRIAYLLGLEGPTFTVDTGCSSSAVALHQACQAVRRGECSTALVGGVTVLSSPMGVPDLGGMAEDGRCKAFSAEADGTGWGEGAAMVMIERLSEARRLGHPVLAVVRGSAVNHNGESNGMSAPNGPSQQRLIRQALADARLSPDEVDAVEAHGTGTPLGDPIEAQALLATYGRDRAEDRPLWLGTVKTNIGHPQAASGLVGVIKMVLAMRHGLLPRSLYADSPTPQVDWASGAVSLLAENTPWPEAGRPRRAGVSSFGASGTKAHIILEQDAWLPDAGTPEPAVGTDGRTAAVPLLVSARTPDGVRQQARRLREFVESHPEAEPTDLAWSLATSRSAFEHRAALFAVDREELLGGLADLEQGDLLGRTLRGEAGATARTAFVFAGEALPDTPAPAARQLYEALPDFADALDEACVHLDACARLGRPVQEFALGVHPAADAVAAACVAFAHESALSRALPRLGVTPEVAAGLRLGEISAAHAAGVLGIEDAAALLVAVARLRDGAADREAALDGFGRTAKNIASHPARLRLVSALTDEPLDAERLLDPGHWLDEETPVDVPTADGGRAPRVHGVFVGLPDGVPAGSAGAVTGLMRVLARAHVDGVTVDWRETLTAVGAQGRSVELPTYSFRRDHYWLEANPVAVLGDALAGKNVANWSAVEGVELLDETSRKEVVEEYFRRLNAGDLDKVLEMLAPDVRMEDPVGGPPKLGREAVGEYIAQVIEANAEITVGPIVAAQDGLRVALPLVGRLAQLGRSDGPRMEINCVDVIQVNGEGLIQEVLVFWGMTDIAR</sequence>
<keyword evidence="3" id="KW-0597">Phosphoprotein</keyword>
<dbReference type="FunFam" id="1.10.1200.10:FF:000007">
    <property type="entry name" value="Probable polyketide synthase pks17"/>
    <property type="match status" value="1"/>
</dbReference>
<dbReference type="InterPro" id="IPR009081">
    <property type="entry name" value="PP-bd_ACP"/>
</dbReference>
<dbReference type="InterPro" id="IPR050091">
    <property type="entry name" value="PKS_NRPS_Biosynth_Enz"/>
</dbReference>
<keyword evidence="7" id="KW-0012">Acyltransferase</keyword>
<feature type="domain" description="Ketosynthase family 3 (KS3)" evidence="9">
    <location>
        <begin position="1602"/>
        <end position="2026"/>
    </location>
</feature>
<evidence type="ECO:0000256" key="4">
    <source>
        <dbReference type="ARBA" id="ARBA00022679"/>
    </source>
</evidence>
<dbReference type="InterPro" id="IPR041618">
    <property type="entry name" value="PKS_DE"/>
</dbReference>
<protein>
    <submittedName>
        <fullName evidence="10">Polyketide synthase</fullName>
    </submittedName>
</protein>
<dbReference type="GO" id="GO:0006633">
    <property type="term" value="P:fatty acid biosynthetic process"/>
    <property type="evidence" value="ECO:0007669"/>
    <property type="project" value="InterPro"/>
</dbReference>
<feature type="domain" description="Carrier" evidence="8">
    <location>
        <begin position="1504"/>
        <end position="1579"/>
    </location>
</feature>
<dbReference type="CDD" id="cd08952">
    <property type="entry name" value="KR_1_SDR_x"/>
    <property type="match status" value="1"/>
</dbReference>
<dbReference type="InterPro" id="IPR032710">
    <property type="entry name" value="NTF2-like_dom_sf"/>
</dbReference>
<dbReference type="Pfam" id="PF00109">
    <property type="entry name" value="ketoacyl-synt"/>
    <property type="match status" value="2"/>
</dbReference>
<dbReference type="SUPFAM" id="SSF55048">
    <property type="entry name" value="Probable ACP-binding domain of malonyl-CoA ACP transacylase"/>
    <property type="match status" value="1"/>
</dbReference>
<dbReference type="Pfam" id="PF18369">
    <property type="entry name" value="PKS_DE"/>
    <property type="match status" value="1"/>
</dbReference>
<dbReference type="PROSITE" id="PS00012">
    <property type="entry name" value="PHOSPHOPANTETHEINE"/>
    <property type="match status" value="1"/>
</dbReference>
<dbReference type="SUPFAM" id="SSF53901">
    <property type="entry name" value="Thiolase-like"/>
    <property type="match status" value="2"/>
</dbReference>
<dbReference type="InterPro" id="IPR014031">
    <property type="entry name" value="Ketoacyl_synth_C"/>
</dbReference>
<dbReference type="InterPro" id="IPR018201">
    <property type="entry name" value="Ketoacyl_synth_AS"/>
</dbReference>
<dbReference type="SMART" id="SM00827">
    <property type="entry name" value="PKS_AT"/>
    <property type="match status" value="1"/>
</dbReference>
<dbReference type="Pfam" id="PF08659">
    <property type="entry name" value="KR"/>
    <property type="match status" value="1"/>
</dbReference>
<dbReference type="FunFam" id="3.40.366.10:FF:000002">
    <property type="entry name" value="Probable polyketide synthase 2"/>
    <property type="match status" value="1"/>
</dbReference>
<dbReference type="InterPro" id="IPR014030">
    <property type="entry name" value="Ketoacyl_synth_N"/>
</dbReference>
<dbReference type="InterPro" id="IPR014043">
    <property type="entry name" value="Acyl_transferase_dom"/>
</dbReference>
<dbReference type="CDD" id="cd00833">
    <property type="entry name" value="PKS"/>
    <property type="match status" value="2"/>
</dbReference>
<keyword evidence="5" id="KW-0045">Antibiotic biosynthesis</keyword>
<gene>
    <name evidence="10" type="primary">idmP</name>
</gene>
<dbReference type="InterPro" id="IPR006162">
    <property type="entry name" value="Ppantetheine_attach_site"/>
</dbReference>
<dbReference type="SUPFAM" id="SSF54427">
    <property type="entry name" value="NTF2-like"/>
    <property type="match status" value="1"/>
</dbReference>
<dbReference type="FunFam" id="3.40.47.10:FF:000019">
    <property type="entry name" value="Polyketide synthase type I"/>
    <property type="match status" value="2"/>
</dbReference>
<dbReference type="InterPro" id="IPR020806">
    <property type="entry name" value="PKS_PP-bd"/>
</dbReference>
<dbReference type="GO" id="GO:0033068">
    <property type="term" value="P:macrolide biosynthetic process"/>
    <property type="evidence" value="ECO:0007669"/>
    <property type="project" value="UniProtKB-ARBA"/>
</dbReference>
<dbReference type="Pfam" id="PF02801">
    <property type="entry name" value="Ketoacyl-synt_C"/>
    <property type="match status" value="2"/>
</dbReference>
<dbReference type="SUPFAM" id="SSF52151">
    <property type="entry name" value="FabD/lysophospholipase-like"/>
    <property type="match status" value="2"/>
</dbReference>
<dbReference type="InterPro" id="IPR020841">
    <property type="entry name" value="PKS_Beta-ketoAc_synthase_dom"/>
</dbReference>
<dbReference type="EMBL" id="FJ545274">
    <property type="protein sequence ID" value="ACN69992.1"/>
    <property type="molecule type" value="Genomic_DNA"/>
</dbReference>
<dbReference type="InterPro" id="IPR032821">
    <property type="entry name" value="PKS_assoc"/>
</dbReference>
<dbReference type="InterPro" id="IPR036291">
    <property type="entry name" value="NAD(P)-bd_dom_sf"/>
</dbReference>
<dbReference type="Pfam" id="PF12680">
    <property type="entry name" value="SnoaL_2"/>
    <property type="match status" value="1"/>
</dbReference>
<dbReference type="InterPro" id="IPR016035">
    <property type="entry name" value="Acyl_Trfase/lysoPLipase"/>
</dbReference>
<dbReference type="InterPro" id="IPR036736">
    <property type="entry name" value="ACP-like_sf"/>
</dbReference>
<dbReference type="InterPro" id="IPR037401">
    <property type="entry name" value="SnoaL-like"/>
</dbReference>
<dbReference type="GO" id="GO:0031177">
    <property type="term" value="F:phosphopantetheine binding"/>
    <property type="evidence" value="ECO:0007669"/>
    <property type="project" value="InterPro"/>
</dbReference>
<dbReference type="Gene3D" id="3.40.47.10">
    <property type="match status" value="2"/>
</dbReference>
<dbReference type="InterPro" id="IPR016036">
    <property type="entry name" value="Malonyl_transacylase_ACP-bd"/>
</dbReference>
<dbReference type="SMART" id="SM00825">
    <property type="entry name" value="PKS_KS"/>
    <property type="match status" value="2"/>
</dbReference>
<dbReference type="Gene3D" id="3.10.450.50">
    <property type="match status" value="1"/>
</dbReference>
<dbReference type="Pfam" id="PF08990">
    <property type="entry name" value="Docking"/>
    <property type="match status" value="1"/>
</dbReference>
<evidence type="ECO:0000259" key="9">
    <source>
        <dbReference type="PROSITE" id="PS52004"/>
    </source>
</evidence>
<dbReference type="Gene3D" id="1.10.1200.10">
    <property type="entry name" value="ACP-like"/>
    <property type="match status" value="1"/>
</dbReference>
<evidence type="ECO:0000313" key="10">
    <source>
        <dbReference type="EMBL" id="ACN69992.1"/>
    </source>
</evidence>